<evidence type="ECO:0000313" key="8">
    <source>
        <dbReference type="EMBL" id="ADV45303.1"/>
    </source>
</evidence>
<dbReference type="CDD" id="cd02149">
    <property type="entry name" value="NfsB-like"/>
    <property type="match status" value="1"/>
</dbReference>
<keyword evidence="9" id="KW-1185">Reference proteome</keyword>
<dbReference type="KEGG" id="nsa:Nitsa_0029"/>
<keyword evidence="5" id="KW-0521">NADP</keyword>
<gene>
    <name evidence="8" type="ordered locus">Nitsa_0029</name>
</gene>
<evidence type="ECO:0000256" key="4">
    <source>
        <dbReference type="ARBA" id="ARBA00022643"/>
    </source>
</evidence>
<dbReference type="HOGENOM" id="CLU_070764_4_1_7"/>
<evidence type="ECO:0000259" key="7">
    <source>
        <dbReference type="Pfam" id="PF00881"/>
    </source>
</evidence>
<accession>E6WXY2</accession>
<reference evidence="9" key="2">
    <citation type="submission" date="2011-01" db="EMBL/GenBank/DDBJ databases">
        <title>The complete genome of Nitratifractor salsuginis DSM 16511.</title>
        <authorList>
            <consortium name="US DOE Joint Genome Institute (JGI-PGF)"/>
            <person name="Lucas S."/>
            <person name="Copeland A."/>
            <person name="Lapidus A."/>
            <person name="Bruce D."/>
            <person name="Goodwin L."/>
            <person name="Pitluck S."/>
            <person name="Kyrpides N."/>
            <person name="Mavromatis K."/>
            <person name="Ivanova N."/>
            <person name="Mikhailova N."/>
            <person name="Zeytun A."/>
            <person name="Detter J.C."/>
            <person name="Tapia R."/>
            <person name="Han C."/>
            <person name="Land M."/>
            <person name="Hauser L."/>
            <person name="Markowitz V."/>
            <person name="Cheng J.-F."/>
            <person name="Hugenholtz P."/>
            <person name="Woyke T."/>
            <person name="Wu D."/>
            <person name="Tindall B."/>
            <person name="Schuetze A."/>
            <person name="Brambilla E."/>
            <person name="Klenk H.-P."/>
            <person name="Eisen J.A."/>
        </authorList>
    </citation>
    <scope>NUCLEOTIDE SEQUENCE [LARGE SCALE GENOMIC DNA]</scope>
    <source>
        <strain evidence="9">DSM 16511 / JCM 12458 / E9I37-1</strain>
    </source>
</reference>
<dbReference type="EMBL" id="CP002452">
    <property type="protein sequence ID" value="ADV45303.1"/>
    <property type="molecule type" value="Genomic_DNA"/>
</dbReference>
<dbReference type="Gene3D" id="3.40.109.10">
    <property type="entry name" value="NADH Oxidase"/>
    <property type="match status" value="1"/>
</dbReference>
<comment type="cofactor">
    <cofactor evidence="1">
        <name>FMN</name>
        <dbReference type="ChEBI" id="CHEBI:58210"/>
    </cofactor>
</comment>
<organism evidence="8 9">
    <name type="scientific">Nitratifractor salsuginis (strain DSM 16511 / JCM 12458 / E9I37-1)</name>
    <dbReference type="NCBI Taxonomy" id="749222"/>
    <lineage>
        <taxon>Bacteria</taxon>
        <taxon>Pseudomonadati</taxon>
        <taxon>Campylobacterota</taxon>
        <taxon>Epsilonproteobacteria</taxon>
        <taxon>Campylobacterales</taxon>
        <taxon>Sulfurovaceae</taxon>
        <taxon>Nitratifractor</taxon>
    </lineage>
</organism>
<name>E6WXY2_NITSE</name>
<proteinExistence type="inferred from homology"/>
<evidence type="ECO:0000256" key="5">
    <source>
        <dbReference type="ARBA" id="ARBA00022857"/>
    </source>
</evidence>
<dbReference type="STRING" id="749222.Nitsa_0029"/>
<dbReference type="InterPro" id="IPR029479">
    <property type="entry name" value="Nitroreductase"/>
</dbReference>
<evidence type="ECO:0000256" key="6">
    <source>
        <dbReference type="ARBA" id="ARBA00023002"/>
    </source>
</evidence>
<dbReference type="GO" id="GO:0016491">
    <property type="term" value="F:oxidoreductase activity"/>
    <property type="evidence" value="ECO:0007669"/>
    <property type="project" value="UniProtKB-KW"/>
</dbReference>
<sequence>MCDRETLTRSLYFRHACKRFDPERKLPEADLRFILEAARLAPSAFGMEAWRFLVIRDPELKATLRPVCWDQPQITECSDLVVILGQIASVADPEYYSAMFRRRGLSEEATRAYIRRYEEYIGKLHSIQGWVAKQCYIAADHMMVYASLIGVDSCPIEGFEPRKVDKILGLDRKKERSVLLLPLGYRLQEPREKKRRPFEEVVTFL</sequence>
<keyword evidence="4" id="KW-0288">FMN</keyword>
<dbReference type="AlphaFoldDB" id="E6WXY2"/>
<evidence type="ECO:0000256" key="3">
    <source>
        <dbReference type="ARBA" id="ARBA00022630"/>
    </source>
</evidence>
<comment type="similarity">
    <text evidence="2">Belongs to the nitroreductase family.</text>
</comment>
<protein>
    <submittedName>
        <fullName evidence="8">Nitroreductase</fullName>
    </submittedName>
</protein>
<dbReference type="PANTHER" id="PTHR43673">
    <property type="entry name" value="NAD(P)H NITROREDUCTASE YDGI-RELATED"/>
    <property type="match status" value="1"/>
</dbReference>
<dbReference type="InterPro" id="IPR033878">
    <property type="entry name" value="NfsB-like"/>
</dbReference>
<dbReference type="RefSeq" id="WP_013553000.1">
    <property type="nucleotide sequence ID" value="NC_014935.1"/>
</dbReference>
<reference evidence="8 9" key="1">
    <citation type="journal article" date="2011" name="Stand. Genomic Sci.">
        <title>Complete genome sequence of Nitratifractor salsuginis type strain (E9I37-1).</title>
        <authorList>
            <person name="Anderson I."/>
            <person name="Sikorski J."/>
            <person name="Zeytun A."/>
            <person name="Nolan M."/>
            <person name="Lapidus A."/>
            <person name="Lucas S."/>
            <person name="Hammon N."/>
            <person name="Deshpande S."/>
            <person name="Cheng J.F."/>
            <person name="Tapia R."/>
            <person name="Han C."/>
            <person name="Goodwin L."/>
            <person name="Pitluck S."/>
            <person name="Liolios K."/>
            <person name="Pagani I."/>
            <person name="Ivanova N."/>
            <person name="Huntemann M."/>
            <person name="Mavromatis K."/>
            <person name="Ovchinikova G."/>
            <person name="Pati A."/>
            <person name="Chen A."/>
            <person name="Palaniappan K."/>
            <person name="Land M."/>
            <person name="Hauser L."/>
            <person name="Brambilla E.M."/>
            <person name="Ngatchou-Djao O.D."/>
            <person name="Rohde M."/>
            <person name="Tindall B.J."/>
            <person name="Goker M."/>
            <person name="Detter J.C."/>
            <person name="Woyke T."/>
            <person name="Bristow J."/>
            <person name="Eisen J.A."/>
            <person name="Markowitz V."/>
            <person name="Hugenholtz P."/>
            <person name="Klenk H.P."/>
            <person name="Kyrpides N.C."/>
        </authorList>
    </citation>
    <scope>NUCLEOTIDE SEQUENCE [LARGE SCALE GENOMIC DNA]</scope>
    <source>
        <strain evidence="9">DSM 16511 / JCM 12458 / E9I37-1</strain>
    </source>
</reference>
<evidence type="ECO:0000256" key="1">
    <source>
        <dbReference type="ARBA" id="ARBA00001917"/>
    </source>
</evidence>
<dbReference type="eggNOG" id="COG0778">
    <property type="taxonomic scope" value="Bacteria"/>
</dbReference>
<evidence type="ECO:0000313" key="9">
    <source>
        <dbReference type="Proteomes" id="UP000008633"/>
    </source>
</evidence>
<dbReference type="SUPFAM" id="SSF55469">
    <property type="entry name" value="FMN-dependent nitroreductase-like"/>
    <property type="match status" value="1"/>
</dbReference>
<evidence type="ECO:0000256" key="2">
    <source>
        <dbReference type="ARBA" id="ARBA00007118"/>
    </source>
</evidence>
<feature type="domain" description="Nitroreductase" evidence="7">
    <location>
        <begin position="13"/>
        <end position="185"/>
    </location>
</feature>
<dbReference type="Proteomes" id="UP000008633">
    <property type="component" value="Chromosome"/>
</dbReference>
<dbReference type="PANTHER" id="PTHR43673:SF2">
    <property type="entry name" value="NITROREDUCTASE"/>
    <property type="match status" value="1"/>
</dbReference>
<keyword evidence="3" id="KW-0285">Flavoprotein</keyword>
<dbReference type="InterPro" id="IPR000415">
    <property type="entry name" value="Nitroreductase-like"/>
</dbReference>
<dbReference type="OrthoDB" id="9809288at2"/>
<keyword evidence="6" id="KW-0560">Oxidoreductase</keyword>
<dbReference type="Pfam" id="PF00881">
    <property type="entry name" value="Nitroreductase"/>
    <property type="match status" value="1"/>
</dbReference>